<protein>
    <submittedName>
        <fullName evidence="1">Uncharacterized protein</fullName>
    </submittedName>
</protein>
<dbReference type="EMBL" id="FMXR01000008">
    <property type="protein sequence ID" value="SDB15132.1"/>
    <property type="molecule type" value="Genomic_DNA"/>
</dbReference>
<evidence type="ECO:0000313" key="2">
    <source>
        <dbReference type="Proteomes" id="UP000199228"/>
    </source>
</evidence>
<gene>
    <name evidence="1" type="ORF">SAMN02910417_01116</name>
</gene>
<dbReference type="OrthoDB" id="9788304at2"/>
<dbReference type="AlphaFoldDB" id="A0A1G6B3J2"/>
<dbReference type="RefSeq" id="WP_090173096.1">
    <property type="nucleotide sequence ID" value="NZ_FMXR01000008.1"/>
</dbReference>
<proteinExistence type="predicted"/>
<dbReference type="STRING" id="1732.SAMN02910417_01116"/>
<dbReference type="Proteomes" id="UP000199228">
    <property type="component" value="Unassembled WGS sequence"/>
</dbReference>
<organism evidence="1 2">
    <name type="scientific">Eubacterium oxidoreducens</name>
    <dbReference type="NCBI Taxonomy" id="1732"/>
    <lineage>
        <taxon>Bacteria</taxon>
        <taxon>Bacillati</taxon>
        <taxon>Bacillota</taxon>
        <taxon>Clostridia</taxon>
        <taxon>Eubacteriales</taxon>
        <taxon>Eubacteriaceae</taxon>
        <taxon>Eubacterium</taxon>
    </lineage>
</organism>
<keyword evidence="2" id="KW-1185">Reference proteome</keyword>
<evidence type="ECO:0000313" key="1">
    <source>
        <dbReference type="EMBL" id="SDB15132.1"/>
    </source>
</evidence>
<reference evidence="1 2" key="1">
    <citation type="submission" date="2016-10" db="EMBL/GenBank/DDBJ databases">
        <authorList>
            <person name="de Groot N.N."/>
        </authorList>
    </citation>
    <scope>NUCLEOTIDE SEQUENCE [LARGE SCALE GENOMIC DNA]</scope>
    <source>
        <strain evidence="1 2">DSM 3217</strain>
    </source>
</reference>
<sequence length="143" mass="17001">MTREDLRIHCEKQIQHCEQWAEWNREEPHGKVYEEHKLILELLEQEPCEDCWSKKEVVDIINRQRFGIQKISMSIIKEKLEALSLVTPTRNKGKWLGDKAYPICPKCNCNIIEEYISCSDYAEMYKPMKFCPKCGAEMEEDEE</sequence>
<accession>A0A1G6B3J2</accession>
<name>A0A1G6B3J2_EUBOX</name>